<dbReference type="Gene3D" id="3.30.300.210">
    <property type="entry name" value="Nutrient germinant receptor protein C, domain 3"/>
    <property type="match status" value="1"/>
</dbReference>
<evidence type="ECO:0000313" key="11">
    <source>
        <dbReference type="Proteomes" id="UP000219573"/>
    </source>
</evidence>
<sequence>MRRVKLLLILLFLIILLTGCFDKSELEELAYVIVIGIDKGEVNGFEVTYQIGNPQVGSSDRVSAGKEPASEIITLTVPDLVTVRDLANISVSREVTYSHLKVIITGEELARSGEAFKLFDSVLRDEAIKHEVMLIVSKEKASEFIRGNEHELETRPHKHYDFMSRRWEETGLVPDATLLRFIPRTLDDAGLFLSTYATAKKGETIYGYEDQYLAGQVKKEGGNPIQMIGSAVLKEGRMIGTLNGEATKVVMLLRPQTVRRSMLASYADPLVKGQRIAARWMKTEPTRIKMNLSTDIPKIDVVVPIKMMILAIDSGIDYVEDLERQKILKDSIASSLERKSMEVIKKTQQEFKGDPFQWYLIARQQFWTLDEYKNYDWMKKYPRAETNVKYDIELTNFGRQFRPFNKEDIKD</sequence>
<evidence type="ECO:0000256" key="1">
    <source>
        <dbReference type="ARBA" id="ARBA00004635"/>
    </source>
</evidence>
<keyword evidence="11" id="KW-1185">Reference proteome</keyword>
<dbReference type="AlphaFoldDB" id="A0A285FH28"/>
<evidence type="ECO:0000256" key="4">
    <source>
        <dbReference type="ARBA" id="ARBA00022729"/>
    </source>
</evidence>
<evidence type="ECO:0000256" key="3">
    <source>
        <dbReference type="ARBA" id="ARBA00022544"/>
    </source>
</evidence>
<feature type="domain" description="Spore germination GerAC-like C-terminal" evidence="8">
    <location>
        <begin position="229"/>
        <end position="398"/>
    </location>
</feature>
<dbReference type="RefSeq" id="WP_097016343.1">
    <property type="nucleotide sequence ID" value="NZ_OBDZ01000002.1"/>
</dbReference>
<dbReference type="InterPro" id="IPR008844">
    <property type="entry name" value="Spore_GerAC-like"/>
</dbReference>
<evidence type="ECO:0000256" key="5">
    <source>
        <dbReference type="ARBA" id="ARBA00023136"/>
    </source>
</evidence>
<dbReference type="GO" id="GO:0009847">
    <property type="term" value="P:spore germination"/>
    <property type="evidence" value="ECO:0007669"/>
    <property type="project" value="InterPro"/>
</dbReference>
<dbReference type="Pfam" id="PF05504">
    <property type="entry name" value="Spore_GerAC"/>
    <property type="match status" value="1"/>
</dbReference>
<dbReference type="PANTHER" id="PTHR35789">
    <property type="entry name" value="SPORE GERMINATION PROTEIN B3"/>
    <property type="match status" value="1"/>
</dbReference>
<reference evidence="11" key="1">
    <citation type="submission" date="2017-09" db="EMBL/GenBank/DDBJ databases">
        <authorList>
            <person name="Varghese N."/>
            <person name="Submissions S."/>
        </authorList>
    </citation>
    <scope>NUCLEOTIDE SEQUENCE [LARGE SCALE GENOMIC DNA]</scope>
    <source>
        <strain evidence="11">MSL47</strain>
    </source>
</reference>
<keyword evidence="5" id="KW-0472">Membrane</keyword>
<dbReference type="OrthoDB" id="9816067at2"/>
<evidence type="ECO:0000256" key="7">
    <source>
        <dbReference type="ARBA" id="ARBA00023288"/>
    </source>
</evidence>
<dbReference type="InterPro" id="IPR046953">
    <property type="entry name" value="Spore_GerAC-like_C"/>
</dbReference>
<evidence type="ECO:0000256" key="6">
    <source>
        <dbReference type="ARBA" id="ARBA00023139"/>
    </source>
</evidence>
<dbReference type="InterPro" id="IPR057336">
    <property type="entry name" value="GerAC_N"/>
</dbReference>
<evidence type="ECO:0000259" key="9">
    <source>
        <dbReference type="Pfam" id="PF25198"/>
    </source>
</evidence>
<dbReference type="InterPro" id="IPR038501">
    <property type="entry name" value="Spore_GerAC_C_sf"/>
</dbReference>
<evidence type="ECO:0000313" key="10">
    <source>
        <dbReference type="EMBL" id="SNY10577.1"/>
    </source>
</evidence>
<comment type="subcellular location">
    <subcellularLocation>
        <location evidence="1">Membrane</location>
        <topology evidence="1">Lipid-anchor</topology>
    </subcellularLocation>
</comment>
<name>A0A285FH28_9FIRM</name>
<feature type="domain" description="Spore germination protein N-terminal" evidence="9">
    <location>
        <begin position="22"/>
        <end position="188"/>
    </location>
</feature>
<keyword evidence="7" id="KW-0449">Lipoprotein</keyword>
<dbReference type="PANTHER" id="PTHR35789:SF1">
    <property type="entry name" value="SPORE GERMINATION PROTEIN B3"/>
    <property type="match status" value="1"/>
</dbReference>
<dbReference type="EMBL" id="OBDZ01000002">
    <property type="protein sequence ID" value="SNY10577.1"/>
    <property type="molecule type" value="Genomic_DNA"/>
</dbReference>
<comment type="similarity">
    <text evidence="2">Belongs to the GerABKC lipoprotein family.</text>
</comment>
<dbReference type="NCBIfam" id="TIGR02887">
    <property type="entry name" value="spore_ger_x_C"/>
    <property type="match status" value="1"/>
</dbReference>
<dbReference type="Pfam" id="PF25198">
    <property type="entry name" value="Spore_GerAC_N"/>
    <property type="match status" value="1"/>
</dbReference>
<dbReference type="Proteomes" id="UP000219573">
    <property type="component" value="Unassembled WGS sequence"/>
</dbReference>
<evidence type="ECO:0000259" key="8">
    <source>
        <dbReference type="Pfam" id="PF05504"/>
    </source>
</evidence>
<evidence type="ECO:0000256" key="2">
    <source>
        <dbReference type="ARBA" id="ARBA00007886"/>
    </source>
</evidence>
<organism evidence="10 11">
    <name type="scientific">Orenia metallireducens</name>
    <dbReference type="NCBI Taxonomy" id="1413210"/>
    <lineage>
        <taxon>Bacteria</taxon>
        <taxon>Bacillati</taxon>
        <taxon>Bacillota</taxon>
        <taxon>Clostridia</taxon>
        <taxon>Halanaerobiales</taxon>
        <taxon>Halobacteroidaceae</taxon>
        <taxon>Orenia</taxon>
    </lineage>
</organism>
<accession>A0A285FH28</accession>
<proteinExistence type="inferred from homology"/>
<keyword evidence="3" id="KW-0309">Germination</keyword>
<dbReference type="GO" id="GO:0016020">
    <property type="term" value="C:membrane"/>
    <property type="evidence" value="ECO:0007669"/>
    <property type="project" value="UniProtKB-SubCell"/>
</dbReference>
<dbReference type="PROSITE" id="PS51257">
    <property type="entry name" value="PROKAR_LIPOPROTEIN"/>
    <property type="match status" value="1"/>
</dbReference>
<protein>
    <submittedName>
        <fullName evidence="10">Germination protein, Ger(X)C family</fullName>
    </submittedName>
</protein>
<keyword evidence="6" id="KW-0564">Palmitate</keyword>
<keyword evidence="4" id="KW-0732">Signal</keyword>
<gene>
    <name evidence="10" type="ORF">SAMN06265827_10267</name>
</gene>